<name>A0A381NLV3_9ZZZZ</name>
<feature type="non-terminal residue" evidence="2">
    <location>
        <position position="1"/>
    </location>
</feature>
<reference evidence="2" key="1">
    <citation type="submission" date="2018-05" db="EMBL/GenBank/DDBJ databases">
        <authorList>
            <person name="Lanie J.A."/>
            <person name="Ng W.-L."/>
            <person name="Kazmierczak K.M."/>
            <person name="Andrzejewski T.M."/>
            <person name="Davidsen T.M."/>
            <person name="Wayne K.J."/>
            <person name="Tettelin H."/>
            <person name="Glass J.I."/>
            <person name="Rusch D."/>
            <person name="Podicherti R."/>
            <person name="Tsui H.-C.T."/>
            <person name="Winkler M.E."/>
        </authorList>
    </citation>
    <scope>NUCLEOTIDE SEQUENCE</scope>
</reference>
<dbReference type="PANTHER" id="PTHR23131">
    <property type="entry name" value="ENDORIBONUCLEASE LACTB2"/>
    <property type="match status" value="1"/>
</dbReference>
<accession>A0A381NLV3</accession>
<protein>
    <recommendedName>
        <fullName evidence="1">Metallo-beta-lactamase domain-containing protein</fullName>
    </recommendedName>
</protein>
<dbReference type="EMBL" id="UINC01000448">
    <property type="protein sequence ID" value="SUZ55565.1"/>
    <property type="molecule type" value="Genomic_DNA"/>
</dbReference>
<dbReference type="Gene3D" id="3.60.15.10">
    <property type="entry name" value="Ribonuclease Z/Hydroxyacylglutathione hydrolase-like"/>
    <property type="match status" value="1"/>
</dbReference>
<sequence length="263" mass="28132">VNITLVPGGNPGPYTGAGNNTYLISGKTPTLLDAATGESSHLVALAEALAGQPLGQVLVSHAHQDHVDGCGSIAARWPSACFGKMLWPERDCLQSVDFFPISDGDLIPAGDGMLRVVHTPGHAPDHLCFLDETTGTLFSADLVVQGSSVVIPNSHGGSLAQYLASLRLVLDIAPHRMLPAHGQAIDSPSEVISTYLEHRLQREAQIIELVRVGVGWPDALVKRLYPGIRPELKPMARESVLAHLVKLQEEGRARDDGECWVLT</sequence>
<dbReference type="Pfam" id="PF00753">
    <property type="entry name" value="Lactamase_B"/>
    <property type="match status" value="1"/>
</dbReference>
<dbReference type="InterPro" id="IPR036866">
    <property type="entry name" value="RibonucZ/Hydroxyglut_hydro"/>
</dbReference>
<evidence type="ECO:0000313" key="2">
    <source>
        <dbReference type="EMBL" id="SUZ55565.1"/>
    </source>
</evidence>
<dbReference type="PANTHER" id="PTHR23131:SF0">
    <property type="entry name" value="ENDORIBONUCLEASE LACTB2"/>
    <property type="match status" value="1"/>
</dbReference>
<feature type="domain" description="Metallo-beta-lactamase" evidence="1">
    <location>
        <begin position="18"/>
        <end position="181"/>
    </location>
</feature>
<dbReference type="InterPro" id="IPR036388">
    <property type="entry name" value="WH-like_DNA-bd_sf"/>
</dbReference>
<gene>
    <name evidence="2" type="ORF">METZ01_LOCUS8419</name>
</gene>
<dbReference type="Pfam" id="PF17778">
    <property type="entry name" value="WHD_BLACT"/>
    <property type="match status" value="1"/>
</dbReference>
<evidence type="ECO:0000259" key="1">
    <source>
        <dbReference type="SMART" id="SM00849"/>
    </source>
</evidence>
<dbReference type="Gene3D" id="1.10.10.10">
    <property type="entry name" value="Winged helix-like DNA-binding domain superfamily/Winged helix DNA-binding domain"/>
    <property type="match status" value="1"/>
</dbReference>
<dbReference type="InterPro" id="IPR041516">
    <property type="entry name" value="LACTB2_WH"/>
</dbReference>
<organism evidence="2">
    <name type="scientific">marine metagenome</name>
    <dbReference type="NCBI Taxonomy" id="408172"/>
    <lineage>
        <taxon>unclassified sequences</taxon>
        <taxon>metagenomes</taxon>
        <taxon>ecological metagenomes</taxon>
    </lineage>
</organism>
<dbReference type="AlphaFoldDB" id="A0A381NLV3"/>
<dbReference type="InterPro" id="IPR001279">
    <property type="entry name" value="Metallo-B-lactamas"/>
</dbReference>
<proteinExistence type="predicted"/>
<dbReference type="SMART" id="SM00849">
    <property type="entry name" value="Lactamase_B"/>
    <property type="match status" value="1"/>
</dbReference>
<dbReference type="InterPro" id="IPR050662">
    <property type="entry name" value="Sec-metab_biosynth-thioest"/>
</dbReference>
<dbReference type="SUPFAM" id="SSF56281">
    <property type="entry name" value="Metallo-hydrolase/oxidoreductase"/>
    <property type="match status" value="1"/>
</dbReference>